<accession>A0A1C7M9W9</accession>
<proteinExistence type="predicted"/>
<evidence type="ECO:0000313" key="3">
    <source>
        <dbReference type="Proteomes" id="UP000092993"/>
    </source>
</evidence>
<sequence length="117" mass="13455">MLIPLSCHILQRCFRMDHLALIGVDEEEDTDSEDAPDRAEERSTGQKCKHMSKGRVHKEDDFWACVDEFFEAEVKNQGHNLRGSTWKLYVDQCIHRDLAAFGGTDSRYEEPNALPDT</sequence>
<comment type="caution">
    <text evidence="2">The sequence shown here is derived from an EMBL/GenBank/DDBJ whole genome shotgun (WGS) entry which is preliminary data.</text>
</comment>
<dbReference type="AlphaFoldDB" id="A0A1C7M9W9"/>
<feature type="compositionally biased region" description="Basic and acidic residues" evidence="1">
    <location>
        <begin position="35"/>
        <end position="44"/>
    </location>
</feature>
<gene>
    <name evidence="2" type="ORF">A0H81_06575</name>
</gene>
<name>A0A1C7M9W9_GRIFR</name>
<protein>
    <submittedName>
        <fullName evidence="2">Uncharacterized protein</fullName>
    </submittedName>
</protein>
<reference evidence="2 3" key="1">
    <citation type="submission" date="2016-03" db="EMBL/GenBank/DDBJ databases">
        <title>Whole genome sequencing of Grifola frondosa 9006-11.</title>
        <authorList>
            <person name="Min B."/>
            <person name="Park H."/>
            <person name="Kim J.-G."/>
            <person name="Cho H."/>
            <person name="Oh Y.-L."/>
            <person name="Kong W.-S."/>
            <person name="Choi I.-G."/>
        </authorList>
    </citation>
    <scope>NUCLEOTIDE SEQUENCE [LARGE SCALE GENOMIC DNA]</scope>
    <source>
        <strain evidence="2 3">9006-11</strain>
    </source>
</reference>
<dbReference type="EMBL" id="LUGG01000006">
    <property type="protein sequence ID" value="OBZ73710.1"/>
    <property type="molecule type" value="Genomic_DNA"/>
</dbReference>
<organism evidence="2 3">
    <name type="scientific">Grifola frondosa</name>
    <name type="common">Maitake</name>
    <name type="synonym">Polyporus frondosus</name>
    <dbReference type="NCBI Taxonomy" id="5627"/>
    <lineage>
        <taxon>Eukaryota</taxon>
        <taxon>Fungi</taxon>
        <taxon>Dikarya</taxon>
        <taxon>Basidiomycota</taxon>
        <taxon>Agaricomycotina</taxon>
        <taxon>Agaricomycetes</taxon>
        <taxon>Polyporales</taxon>
        <taxon>Grifolaceae</taxon>
        <taxon>Grifola</taxon>
    </lineage>
</organism>
<dbReference type="Proteomes" id="UP000092993">
    <property type="component" value="Unassembled WGS sequence"/>
</dbReference>
<evidence type="ECO:0000313" key="2">
    <source>
        <dbReference type="EMBL" id="OBZ73710.1"/>
    </source>
</evidence>
<feature type="region of interest" description="Disordered" evidence="1">
    <location>
        <begin position="26"/>
        <end position="46"/>
    </location>
</feature>
<evidence type="ECO:0000256" key="1">
    <source>
        <dbReference type="SAM" id="MobiDB-lite"/>
    </source>
</evidence>
<keyword evidence="3" id="KW-1185">Reference proteome</keyword>